<dbReference type="GO" id="GO:0017038">
    <property type="term" value="P:protein import"/>
    <property type="evidence" value="ECO:0007669"/>
    <property type="project" value="InterPro"/>
</dbReference>
<proteinExistence type="predicted"/>
<evidence type="ECO:0000313" key="3">
    <source>
        <dbReference type="Proteomes" id="UP000262524"/>
    </source>
</evidence>
<evidence type="ECO:0000259" key="1">
    <source>
        <dbReference type="Pfam" id="PF07516"/>
    </source>
</evidence>
<comment type="caution">
    <text evidence="2">The sequence shown here is derived from an EMBL/GenBank/DDBJ whole genome shotgun (WGS) entry which is preliminary data.</text>
</comment>
<dbReference type="Pfam" id="PF07516">
    <property type="entry name" value="SecA_SW"/>
    <property type="match status" value="1"/>
</dbReference>
<dbReference type="GO" id="GO:0005524">
    <property type="term" value="F:ATP binding"/>
    <property type="evidence" value="ECO:0007669"/>
    <property type="project" value="InterPro"/>
</dbReference>
<dbReference type="GO" id="GO:0005829">
    <property type="term" value="C:cytosol"/>
    <property type="evidence" value="ECO:0007669"/>
    <property type="project" value="TreeGrafter"/>
</dbReference>
<gene>
    <name evidence="2" type="primary">secA</name>
    <name evidence="2" type="ORF">DXD91_17415</name>
</gene>
<dbReference type="EMBL" id="QSOE01000368">
    <property type="protein sequence ID" value="RGI69485.1"/>
    <property type="molecule type" value="Genomic_DNA"/>
</dbReference>
<dbReference type="GO" id="GO:0031522">
    <property type="term" value="C:cell envelope Sec protein transport complex"/>
    <property type="evidence" value="ECO:0007669"/>
    <property type="project" value="TreeGrafter"/>
</dbReference>
<feature type="domain" description="SecA Wing/Scaffold" evidence="1">
    <location>
        <begin position="4"/>
        <end position="126"/>
    </location>
</feature>
<dbReference type="AlphaFoldDB" id="A0A374MGD3"/>
<organism evidence="2 3">
    <name type="scientific">Anaerobutyricum hallii</name>
    <dbReference type="NCBI Taxonomy" id="39488"/>
    <lineage>
        <taxon>Bacteria</taxon>
        <taxon>Bacillati</taxon>
        <taxon>Bacillota</taxon>
        <taxon>Clostridia</taxon>
        <taxon>Lachnospirales</taxon>
        <taxon>Lachnospiraceae</taxon>
        <taxon>Anaerobutyricum</taxon>
    </lineage>
</organism>
<protein>
    <submittedName>
        <fullName evidence="2">Preprotein translocase subunit SecA</fullName>
    </submittedName>
</protein>
<dbReference type="Gene3D" id="1.10.3060.10">
    <property type="entry name" value="Helical scaffold and wing domains of SecA"/>
    <property type="match status" value="1"/>
</dbReference>
<dbReference type="InterPro" id="IPR000185">
    <property type="entry name" value="SecA"/>
</dbReference>
<dbReference type="GO" id="GO:0043952">
    <property type="term" value="P:protein transport by the Sec complex"/>
    <property type="evidence" value="ECO:0007669"/>
    <property type="project" value="TreeGrafter"/>
</dbReference>
<dbReference type="GO" id="GO:0005886">
    <property type="term" value="C:plasma membrane"/>
    <property type="evidence" value="ECO:0007669"/>
    <property type="project" value="TreeGrafter"/>
</dbReference>
<dbReference type="GO" id="GO:0006605">
    <property type="term" value="P:protein targeting"/>
    <property type="evidence" value="ECO:0007669"/>
    <property type="project" value="InterPro"/>
</dbReference>
<sequence>YDKKNKTWDVSALNDYLEKDEMITISSDSTQKELSKTVFEIFFKKYQKIEELITPEQMRENERSVLLEVIDNNWMLQLDNMEHLKQSISLQSYAQKDPVAQYKLEGYSMFDRMLASIRNDIAITFTHIYYEPAEV</sequence>
<feature type="non-terminal residue" evidence="2">
    <location>
        <position position="1"/>
    </location>
</feature>
<dbReference type="PANTHER" id="PTHR30612">
    <property type="entry name" value="SECA INNER MEMBRANE COMPONENT OF SEC PROTEIN SECRETION SYSTEM"/>
    <property type="match status" value="1"/>
</dbReference>
<name>A0A374MGD3_9FIRM</name>
<evidence type="ECO:0000313" key="2">
    <source>
        <dbReference type="EMBL" id="RGI69485.1"/>
    </source>
</evidence>
<dbReference type="InterPro" id="IPR036266">
    <property type="entry name" value="SecA_Wing/Scaffold_sf"/>
</dbReference>
<accession>A0A374MGD3</accession>
<dbReference type="SUPFAM" id="SSF81886">
    <property type="entry name" value="Helical scaffold and wing domains of SecA"/>
    <property type="match status" value="1"/>
</dbReference>
<dbReference type="Proteomes" id="UP000262524">
    <property type="component" value="Unassembled WGS sequence"/>
</dbReference>
<dbReference type="PANTHER" id="PTHR30612:SF0">
    <property type="entry name" value="CHLOROPLAST PROTEIN-TRANSPORTING ATPASE"/>
    <property type="match status" value="1"/>
</dbReference>
<dbReference type="InterPro" id="IPR011116">
    <property type="entry name" value="SecA_Wing/Scaffold"/>
</dbReference>
<reference evidence="2 3" key="1">
    <citation type="submission" date="2018-08" db="EMBL/GenBank/DDBJ databases">
        <title>A genome reference for cultivated species of the human gut microbiota.</title>
        <authorList>
            <person name="Zou Y."/>
            <person name="Xue W."/>
            <person name="Luo G."/>
        </authorList>
    </citation>
    <scope>NUCLEOTIDE SEQUENCE [LARGE SCALE GENOMIC DNA]</scope>
    <source>
        <strain evidence="2 3">TM10-1AC</strain>
    </source>
</reference>
<dbReference type="GO" id="GO:0006886">
    <property type="term" value="P:intracellular protein transport"/>
    <property type="evidence" value="ECO:0007669"/>
    <property type="project" value="InterPro"/>
</dbReference>